<feature type="domain" description="Protein kinase" evidence="22">
    <location>
        <begin position="746"/>
        <end position="964"/>
    </location>
</feature>
<dbReference type="Gene3D" id="3.80.10.10">
    <property type="entry name" value="Ribonuclease Inhibitor"/>
    <property type="match status" value="4"/>
</dbReference>
<dbReference type="SUPFAM" id="SSF52058">
    <property type="entry name" value="L domain-like"/>
    <property type="match status" value="1"/>
</dbReference>
<dbReference type="PROSITE" id="PS50011">
    <property type="entry name" value="PROTEIN_KINASE_DOM"/>
    <property type="match status" value="1"/>
</dbReference>
<dbReference type="Gene3D" id="1.10.510.10">
    <property type="entry name" value="Transferase(Phosphotransferase) domain 1"/>
    <property type="match status" value="1"/>
</dbReference>
<dbReference type="InterPro" id="IPR013210">
    <property type="entry name" value="LRR_N_plant-typ"/>
</dbReference>
<dbReference type="SMART" id="SM00220">
    <property type="entry name" value="S_TKc"/>
    <property type="match status" value="1"/>
</dbReference>
<dbReference type="PRINTS" id="PR00019">
    <property type="entry name" value="LEURICHRPT"/>
</dbReference>
<comment type="caution">
    <text evidence="23">The sequence shown here is derived from an EMBL/GenBank/DDBJ whole genome shotgun (WGS) entry which is preliminary data.</text>
</comment>
<dbReference type="FunFam" id="3.30.200.20:FF:000394">
    <property type="entry name" value="Leucine-rich repeat receptor-like protein kinase"/>
    <property type="match status" value="1"/>
</dbReference>
<evidence type="ECO:0000256" key="4">
    <source>
        <dbReference type="ARBA" id="ARBA00012513"/>
    </source>
</evidence>
<dbReference type="Gene3D" id="3.30.200.20">
    <property type="entry name" value="Phosphorylase Kinase, domain 1"/>
    <property type="match status" value="1"/>
</dbReference>
<organism evidence="23 24">
    <name type="scientific">Miscanthus lutarioriparius</name>
    <dbReference type="NCBI Taxonomy" id="422564"/>
    <lineage>
        <taxon>Eukaryota</taxon>
        <taxon>Viridiplantae</taxon>
        <taxon>Streptophyta</taxon>
        <taxon>Embryophyta</taxon>
        <taxon>Tracheophyta</taxon>
        <taxon>Spermatophyta</taxon>
        <taxon>Magnoliopsida</taxon>
        <taxon>Liliopsida</taxon>
        <taxon>Poales</taxon>
        <taxon>Poaceae</taxon>
        <taxon>PACMAD clade</taxon>
        <taxon>Panicoideae</taxon>
        <taxon>Andropogonodae</taxon>
        <taxon>Andropogoneae</taxon>
        <taxon>Saccharinae</taxon>
        <taxon>Miscanthus</taxon>
    </lineage>
</organism>
<comment type="subcellular location">
    <subcellularLocation>
        <location evidence="1">Cell membrane</location>
        <topology evidence="1">Single-pass type I membrane protein</topology>
    </subcellularLocation>
</comment>
<evidence type="ECO:0000256" key="8">
    <source>
        <dbReference type="ARBA" id="ARBA00022679"/>
    </source>
</evidence>
<dbReference type="GO" id="GO:0005524">
    <property type="term" value="F:ATP binding"/>
    <property type="evidence" value="ECO:0007669"/>
    <property type="project" value="UniProtKB-UniRule"/>
</dbReference>
<evidence type="ECO:0000256" key="5">
    <source>
        <dbReference type="ARBA" id="ARBA00022475"/>
    </source>
</evidence>
<dbReference type="PROSITE" id="PS51450">
    <property type="entry name" value="LRR"/>
    <property type="match status" value="1"/>
</dbReference>
<dbReference type="GO" id="GO:0005886">
    <property type="term" value="C:plasma membrane"/>
    <property type="evidence" value="ECO:0007669"/>
    <property type="project" value="UniProtKB-SubCell"/>
</dbReference>
<dbReference type="PANTHER" id="PTHR48005:SF81">
    <property type="entry name" value="OS02G0154200 PROTEIN"/>
    <property type="match status" value="1"/>
</dbReference>
<keyword evidence="15 20" id="KW-1133">Transmembrane helix</keyword>
<dbReference type="PROSITE" id="PS00107">
    <property type="entry name" value="PROTEIN_KINASE_ATP"/>
    <property type="match status" value="1"/>
</dbReference>
<comment type="similarity">
    <text evidence="3">Belongs to the RLP family.</text>
</comment>
<comment type="catalytic activity">
    <reaction evidence="17">
        <text>L-threonyl-[protein] + ATP = O-phospho-L-threonyl-[protein] + ADP + H(+)</text>
        <dbReference type="Rhea" id="RHEA:46608"/>
        <dbReference type="Rhea" id="RHEA-COMP:11060"/>
        <dbReference type="Rhea" id="RHEA-COMP:11605"/>
        <dbReference type="ChEBI" id="CHEBI:15378"/>
        <dbReference type="ChEBI" id="CHEBI:30013"/>
        <dbReference type="ChEBI" id="CHEBI:30616"/>
        <dbReference type="ChEBI" id="CHEBI:61977"/>
        <dbReference type="ChEBI" id="CHEBI:456216"/>
        <dbReference type="EC" id="2.7.11.1"/>
    </reaction>
</comment>
<dbReference type="EC" id="2.7.11.1" evidence="4"/>
<dbReference type="Pfam" id="PF08263">
    <property type="entry name" value="LRRNT_2"/>
    <property type="match status" value="1"/>
</dbReference>
<dbReference type="EMBL" id="CAJGYO010000008">
    <property type="protein sequence ID" value="CAD6251850.1"/>
    <property type="molecule type" value="Genomic_DNA"/>
</dbReference>
<dbReference type="InterPro" id="IPR000719">
    <property type="entry name" value="Prot_kinase_dom"/>
</dbReference>
<keyword evidence="24" id="KW-1185">Reference proteome</keyword>
<keyword evidence="9 20" id="KW-0812">Transmembrane</keyword>
<dbReference type="SUPFAM" id="SSF52047">
    <property type="entry name" value="RNI-like"/>
    <property type="match status" value="1"/>
</dbReference>
<evidence type="ECO:0000256" key="15">
    <source>
        <dbReference type="ARBA" id="ARBA00022989"/>
    </source>
</evidence>
<protein>
    <recommendedName>
        <fullName evidence="4">non-specific serine/threonine protein kinase</fullName>
        <ecNumber evidence="4">2.7.11.1</ecNumber>
    </recommendedName>
</protein>
<comment type="similarity">
    <text evidence="2">Belongs to the protein kinase superfamily. Ser/Thr protein kinase family.</text>
</comment>
<evidence type="ECO:0000256" key="10">
    <source>
        <dbReference type="ARBA" id="ARBA00022729"/>
    </source>
</evidence>
<feature type="signal peptide" evidence="21">
    <location>
        <begin position="1"/>
        <end position="36"/>
    </location>
</feature>
<gene>
    <name evidence="23" type="ORF">NCGR_LOCUS35584</name>
</gene>
<keyword evidence="8" id="KW-0808">Transferase</keyword>
<evidence type="ECO:0000256" key="11">
    <source>
        <dbReference type="ARBA" id="ARBA00022737"/>
    </source>
</evidence>
<dbReference type="InterPro" id="IPR001611">
    <property type="entry name" value="Leu-rich_rpt"/>
</dbReference>
<feature type="chain" id="PRO_5032332286" description="non-specific serine/threonine protein kinase" evidence="21">
    <location>
        <begin position="37"/>
        <end position="964"/>
    </location>
</feature>
<evidence type="ECO:0000259" key="22">
    <source>
        <dbReference type="PROSITE" id="PS50011"/>
    </source>
</evidence>
<dbReference type="InterPro" id="IPR011009">
    <property type="entry name" value="Kinase-like_dom_sf"/>
</dbReference>
<evidence type="ECO:0000256" key="3">
    <source>
        <dbReference type="ARBA" id="ARBA00009592"/>
    </source>
</evidence>
<evidence type="ECO:0000313" key="24">
    <source>
        <dbReference type="Proteomes" id="UP000604825"/>
    </source>
</evidence>
<evidence type="ECO:0000256" key="2">
    <source>
        <dbReference type="ARBA" id="ARBA00008684"/>
    </source>
</evidence>
<dbReference type="AlphaFoldDB" id="A0A811PZ98"/>
<evidence type="ECO:0000256" key="17">
    <source>
        <dbReference type="ARBA" id="ARBA00047899"/>
    </source>
</evidence>
<dbReference type="InterPro" id="IPR003591">
    <property type="entry name" value="Leu-rich_rpt_typical-subtyp"/>
</dbReference>
<evidence type="ECO:0000256" key="6">
    <source>
        <dbReference type="ARBA" id="ARBA00022527"/>
    </source>
</evidence>
<accession>A0A811PZ98</accession>
<dbReference type="FunFam" id="3.80.10.10:FF:001336">
    <property type="entry name" value="Tyrosine-sulfated glycopeptide receptor 1"/>
    <property type="match status" value="1"/>
</dbReference>
<sequence length="964" mass="106044">MQPLHFSYKRNRNRFHIPSIGLTLVLLIPLAPCTSSSCMELERSSLLQFLSELSQDAGLTKLWQGTECCKWEGITCNQNGTVSAVSLPYRGLEGHISQSLGNLTDLQYLNLSYNSLSGGLPLGLVSSSSIIVLDVSFNQLSGDLIELPASTPGQPLQVLNISSNLFKGQFTSTTWKGMQNLIALNASNNSLTGQIPSHFCNIAPSFAVLELSYNKFSGSIPPGLGNCSMLRVLKAGHNNLNGTLPHELFNATSLEYLSFSSNCLHGILDVTHIAKLSNLVILDLGENNFSGKIPDSIGQLKRLQELRLDYNSMYGELPSTLSNCTDLITIDLKSNSFSGELSKVNFNNMPNLRTIDLMLNNFSGTIPESIYSCRNLTALRLSSNKFHGQLSEGLGNLKSLSFLSLTNNSLSNIANSLQILRSSKNLTTLLFGINFFNETIPDDAEIYGFENLQVLDIGSCLLSGEIPLWISKLVNLEMLFLNGNQLSGPIPTWIDTLDYLFYLDISNNNLTGEIPKELMNMAMLTSEKTAAHLDASVFYLPVYDGLIPPEIGQLKALLSLDIRSNNLTGPIPPSICNLTNLLVLDLSNNNLTGKIPVALENLHFLSTFNISNNDLEGPIPTGGQFSTFQNSSLLGNPKLCGSMLGHRCDSADEPLVSTNGRNKKAIVAIALGVFFSAIAILLLLWRVLVSIKANNLTAQSRREDNGDFETFSFNSSSEHELIMMTRGKGEERKLTFSDIVKATDNFNKENIIGCGGYGLVYKAELPDGCKLAIKKLNGEMCLMEREFTAEVEALSMAKHDHLVPLWGYCIQGNSRFLIYSYMENGSLDDWLHNRDDDASTFLDWPTRLRIAQGASRGLSYIHNDCKPHIVHRDIKCSNILLDKELKAYVADFGLSRLILSNKTDVTTELVGTLGYIPPEYAHGWVATLRGDIYSFGVVLLELLTGLRPVPVQTTSKNLSHGCWR</sequence>
<evidence type="ECO:0000313" key="23">
    <source>
        <dbReference type="EMBL" id="CAD6251850.1"/>
    </source>
</evidence>
<evidence type="ECO:0000256" key="19">
    <source>
        <dbReference type="PROSITE-ProRule" id="PRU10141"/>
    </source>
</evidence>
<dbReference type="SUPFAM" id="SSF56112">
    <property type="entry name" value="Protein kinase-like (PK-like)"/>
    <property type="match status" value="1"/>
</dbReference>
<dbReference type="FunFam" id="3.80.10.10:FF:000213">
    <property type="entry name" value="Tyrosine-sulfated glycopeptide receptor 1"/>
    <property type="match status" value="2"/>
</dbReference>
<keyword evidence="7" id="KW-0433">Leucine-rich repeat</keyword>
<keyword evidence="10 21" id="KW-0732">Signal</keyword>
<dbReference type="InterPro" id="IPR032675">
    <property type="entry name" value="LRR_dom_sf"/>
</dbReference>
<comment type="catalytic activity">
    <reaction evidence="18">
        <text>L-seryl-[protein] + ATP = O-phospho-L-seryl-[protein] + ADP + H(+)</text>
        <dbReference type="Rhea" id="RHEA:17989"/>
        <dbReference type="Rhea" id="RHEA-COMP:9863"/>
        <dbReference type="Rhea" id="RHEA-COMP:11604"/>
        <dbReference type="ChEBI" id="CHEBI:15378"/>
        <dbReference type="ChEBI" id="CHEBI:29999"/>
        <dbReference type="ChEBI" id="CHEBI:30616"/>
        <dbReference type="ChEBI" id="CHEBI:83421"/>
        <dbReference type="ChEBI" id="CHEBI:456216"/>
        <dbReference type="EC" id="2.7.11.1"/>
    </reaction>
</comment>
<keyword evidence="11" id="KW-0677">Repeat</keyword>
<feature type="binding site" evidence="19">
    <location>
        <position position="775"/>
    </location>
    <ligand>
        <name>ATP</name>
        <dbReference type="ChEBI" id="CHEBI:30616"/>
    </ligand>
</feature>
<keyword evidence="14 19" id="KW-0067">ATP-binding</keyword>
<evidence type="ECO:0000256" key="12">
    <source>
        <dbReference type="ARBA" id="ARBA00022741"/>
    </source>
</evidence>
<dbReference type="FunFam" id="1.10.510.10:FF:001023">
    <property type="entry name" value="Os07g0541700 protein"/>
    <property type="match status" value="1"/>
</dbReference>
<dbReference type="Pfam" id="PF00069">
    <property type="entry name" value="Pkinase"/>
    <property type="match status" value="1"/>
</dbReference>
<keyword evidence="16 20" id="KW-0472">Membrane</keyword>
<evidence type="ECO:0000256" key="20">
    <source>
        <dbReference type="SAM" id="Phobius"/>
    </source>
</evidence>
<evidence type="ECO:0000256" key="13">
    <source>
        <dbReference type="ARBA" id="ARBA00022777"/>
    </source>
</evidence>
<dbReference type="FunFam" id="3.80.10.10:FF:000469">
    <property type="entry name" value="Receptor-like protein 2"/>
    <property type="match status" value="1"/>
</dbReference>
<name>A0A811PZ98_9POAL</name>
<dbReference type="PROSITE" id="PS00108">
    <property type="entry name" value="PROTEIN_KINASE_ST"/>
    <property type="match status" value="1"/>
</dbReference>
<dbReference type="Pfam" id="PF13855">
    <property type="entry name" value="LRR_8"/>
    <property type="match status" value="2"/>
</dbReference>
<evidence type="ECO:0000256" key="1">
    <source>
        <dbReference type="ARBA" id="ARBA00004251"/>
    </source>
</evidence>
<keyword evidence="5" id="KW-1003">Cell membrane</keyword>
<evidence type="ECO:0000256" key="7">
    <source>
        <dbReference type="ARBA" id="ARBA00022614"/>
    </source>
</evidence>
<keyword evidence="13" id="KW-0418">Kinase</keyword>
<evidence type="ECO:0000256" key="9">
    <source>
        <dbReference type="ARBA" id="ARBA00022692"/>
    </source>
</evidence>
<dbReference type="GO" id="GO:0004674">
    <property type="term" value="F:protein serine/threonine kinase activity"/>
    <property type="evidence" value="ECO:0007669"/>
    <property type="project" value="UniProtKB-KW"/>
</dbReference>
<dbReference type="SMART" id="SM00369">
    <property type="entry name" value="LRR_TYP"/>
    <property type="match status" value="6"/>
</dbReference>
<dbReference type="InterPro" id="IPR017441">
    <property type="entry name" value="Protein_kinase_ATP_BS"/>
</dbReference>
<keyword evidence="6" id="KW-0723">Serine/threonine-protein kinase</keyword>
<dbReference type="InterPro" id="IPR008271">
    <property type="entry name" value="Ser/Thr_kinase_AS"/>
</dbReference>
<evidence type="ECO:0000256" key="14">
    <source>
        <dbReference type="ARBA" id="ARBA00022840"/>
    </source>
</evidence>
<dbReference type="FunFam" id="3.80.10.10:FF:000403">
    <property type="entry name" value="Receptor-like protein 2"/>
    <property type="match status" value="1"/>
</dbReference>
<evidence type="ECO:0000256" key="16">
    <source>
        <dbReference type="ARBA" id="ARBA00023136"/>
    </source>
</evidence>
<dbReference type="Pfam" id="PF00560">
    <property type="entry name" value="LRR_1"/>
    <property type="match status" value="7"/>
</dbReference>
<dbReference type="OrthoDB" id="647974at2759"/>
<feature type="transmembrane region" description="Helical" evidence="20">
    <location>
        <begin position="665"/>
        <end position="685"/>
    </location>
</feature>
<proteinExistence type="inferred from homology"/>
<dbReference type="Proteomes" id="UP000604825">
    <property type="component" value="Unassembled WGS sequence"/>
</dbReference>
<evidence type="ECO:0000256" key="21">
    <source>
        <dbReference type="SAM" id="SignalP"/>
    </source>
</evidence>
<dbReference type="InterPro" id="IPR051420">
    <property type="entry name" value="Ser_Thr_Kinases_DiverseReg"/>
</dbReference>
<keyword evidence="12 19" id="KW-0547">Nucleotide-binding</keyword>
<evidence type="ECO:0000256" key="18">
    <source>
        <dbReference type="ARBA" id="ARBA00048679"/>
    </source>
</evidence>
<reference evidence="23" key="1">
    <citation type="submission" date="2020-10" db="EMBL/GenBank/DDBJ databases">
        <authorList>
            <person name="Han B."/>
            <person name="Lu T."/>
            <person name="Zhao Q."/>
            <person name="Huang X."/>
            <person name="Zhao Y."/>
        </authorList>
    </citation>
    <scope>NUCLEOTIDE SEQUENCE</scope>
</reference>
<dbReference type="PANTHER" id="PTHR48005">
    <property type="entry name" value="LEUCINE RICH REPEAT KINASE 2"/>
    <property type="match status" value="1"/>
</dbReference>